<sequence length="204" mass="22654">MTGRYRPGRRAARTPGADPDATPPPARPARERTPQEQRDALIGYAFRALGQRALTEAELRAKLEKRSDDPDLIAAVLARVQELGYQDDAQVARAEGSRRGVGSLRVRQTLKRRGLTDDLIRETVEARDPEGEAQVVRELLARRWSSFARKRDPQASAFSFLARRGFTGNVIWPAIREHVASLPEGEGPGGALPDDPEGRPEDWE</sequence>
<evidence type="ECO:0000256" key="3">
    <source>
        <dbReference type="ARBA" id="ARBA00018111"/>
    </source>
</evidence>
<dbReference type="PANTHER" id="PTHR33602">
    <property type="entry name" value="REGULATORY PROTEIN RECX FAMILY PROTEIN"/>
    <property type="match status" value="1"/>
</dbReference>
<organism evidence="7 8">
    <name type="scientific">Deinococcus seoulensis</name>
    <dbReference type="NCBI Taxonomy" id="1837379"/>
    <lineage>
        <taxon>Bacteria</taxon>
        <taxon>Thermotogati</taxon>
        <taxon>Deinococcota</taxon>
        <taxon>Deinococci</taxon>
        <taxon>Deinococcales</taxon>
        <taxon>Deinococcaceae</taxon>
        <taxon>Deinococcus</taxon>
    </lineage>
</organism>
<accession>A0ABQ2RK28</accession>
<feature type="compositionally biased region" description="Basic and acidic residues" evidence="6">
    <location>
        <begin position="28"/>
        <end position="37"/>
    </location>
</feature>
<dbReference type="Proteomes" id="UP000634308">
    <property type="component" value="Unassembled WGS sequence"/>
</dbReference>
<dbReference type="EMBL" id="BMQM01000001">
    <property type="protein sequence ID" value="GGR43345.1"/>
    <property type="molecule type" value="Genomic_DNA"/>
</dbReference>
<dbReference type="InterPro" id="IPR003783">
    <property type="entry name" value="Regulatory_RecX"/>
</dbReference>
<feature type="region of interest" description="Disordered" evidence="6">
    <location>
        <begin position="181"/>
        <end position="204"/>
    </location>
</feature>
<comment type="caution">
    <text evidence="7">The sequence shown here is derived from an EMBL/GenBank/DDBJ whole genome shotgun (WGS) entry which is preliminary data.</text>
</comment>
<name>A0ABQ2RK28_9DEIO</name>
<feature type="region of interest" description="Disordered" evidence="6">
    <location>
        <begin position="1"/>
        <end position="37"/>
    </location>
</feature>
<dbReference type="PANTHER" id="PTHR33602:SF1">
    <property type="entry name" value="REGULATORY PROTEIN RECX FAMILY PROTEIN"/>
    <property type="match status" value="1"/>
</dbReference>
<comment type="subcellular location">
    <subcellularLocation>
        <location evidence="1 5">Cytoplasm</location>
    </subcellularLocation>
</comment>
<dbReference type="Gene3D" id="1.10.10.10">
    <property type="entry name" value="Winged helix-like DNA-binding domain superfamily/Winged helix DNA-binding domain"/>
    <property type="match status" value="2"/>
</dbReference>
<evidence type="ECO:0000313" key="8">
    <source>
        <dbReference type="Proteomes" id="UP000634308"/>
    </source>
</evidence>
<protein>
    <recommendedName>
        <fullName evidence="3 5">Regulatory protein RecX</fullName>
    </recommendedName>
</protein>
<evidence type="ECO:0000256" key="4">
    <source>
        <dbReference type="ARBA" id="ARBA00022490"/>
    </source>
</evidence>
<proteinExistence type="inferred from homology"/>
<feature type="compositionally biased region" description="Basic residues" evidence="6">
    <location>
        <begin position="1"/>
        <end position="12"/>
    </location>
</feature>
<dbReference type="InterPro" id="IPR036388">
    <property type="entry name" value="WH-like_DNA-bd_sf"/>
</dbReference>
<reference evidence="8" key="1">
    <citation type="journal article" date="2019" name="Int. J. Syst. Evol. Microbiol.">
        <title>The Global Catalogue of Microorganisms (GCM) 10K type strain sequencing project: providing services to taxonomists for standard genome sequencing and annotation.</title>
        <authorList>
            <consortium name="The Broad Institute Genomics Platform"/>
            <consortium name="The Broad Institute Genome Sequencing Center for Infectious Disease"/>
            <person name="Wu L."/>
            <person name="Ma J."/>
        </authorList>
    </citation>
    <scope>NUCLEOTIDE SEQUENCE [LARGE SCALE GENOMIC DNA]</scope>
    <source>
        <strain evidence="8">JCM 31404</strain>
    </source>
</reference>
<gene>
    <name evidence="5 7" type="primary">recX</name>
    <name evidence="7" type="ORF">GCM10008959_00260</name>
</gene>
<comment type="similarity">
    <text evidence="2 5">Belongs to the RecX family.</text>
</comment>
<keyword evidence="4 5" id="KW-0963">Cytoplasm</keyword>
<dbReference type="RefSeq" id="WP_189062963.1">
    <property type="nucleotide sequence ID" value="NZ_BMQM01000001.1"/>
</dbReference>
<evidence type="ECO:0000256" key="1">
    <source>
        <dbReference type="ARBA" id="ARBA00004496"/>
    </source>
</evidence>
<evidence type="ECO:0000313" key="7">
    <source>
        <dbReference type="EMBL" id="GGR43345.1"/>
    </source>
</evidence>
<evidence type="ECO:0000256" key="6">
    <source>
        <dbReference type="SAM" id="MobiDB-lite"/>
    </source>
</evidence>
<comment type="function">
    <text evidence="5">Modulates RecA activity.</text>
</comment>
<keyword evidence="8" id="KW-1185">Reference proteome</keyword>
<evidence type="ECO:0000256" key="2">
    <source>
        <dbReference type="ARBA" id="ARBA00009695"/>
    </source>
</evidence>
<evidence type="ECO:0000256" key="5">
    <source>
        <dbReference type="HAMAP-Rule" id="MF_01114"/>
    </source>
</evidence>
<dbReference type="HAMAP" id="MF_01114">
    <property type="entry name" value="RecX"/>
    <property type="match status" value="1"/>
</dbReference>